<dbReference type="InterPro" id="IPR037066">
    <property type="entry name" value="Plug_dom_sf"/>
</dbReference>
<reference evidence="10 11" key="1">
    <citation type="submission" date="2009-10" db="EMBL/GenBank/DDBJ databases">
        <authorList>
            <person name="Qin X."/>
            <person name="Bachman B."/>
            <person name="Battles P."/>
            <person name="Bell A."/>
            <person name="Bess C."/>
            <person name="Bickham C."/>
            <person name="Chaboub L."/>
            <person name="Chen D."/>
            <person name="Coyle M."/>
            <person name="Deiros D.R."/>
            <person name="Dinh H."/>
            <person name="Forbes L."/>
            <person name="Fowler G."/>
            <person name="Francisco L."/>
            <person name="Fu Q."/>
            <person name="Gubbala S."/>
            <person name="Hale W."/>
            <person name="Han Y."/>
            <person name="Hemphill L."/>
            <person name="Highlander S.K."/>
            <person name="Hirani K."/>
            <person name="Hogues M."/>
            <person name="Jackson L."/>
            <person name="Jakkamsetti A."/>
            <person name="Javaid M."/>
            <person name="Jiang H."/>
            <person name="Korchina V."/>
            <person name="Kovar C."/>
            <person name="Lara F."/>
            <person name="Lee S."/>
            <person name="Mata R."/>
            <person name="Mathew T."/>
            <person name="Moen C."/>
            <person name="Morales K."/>
            <person name="Munidasa M."/>
            <person name="Nazareth L."/>
            <person name="Ngo R."/>
            <person name="Nguyen L."/>
            <person name="Okwuonu G."/>
            <person name="Ongeri F."/>
            <person name="Patil S."/>
            <person name="Petrosino J."/>
            <person name="Pham C."/>
            <person name="Pham P."/>
            <person name="Pu L.-L."/>
            <person name="Puazo M."/>
            <person name="Raj R."/>
            <person name="Reid J."/>
            <person name="Rouhana J."/>
            <person name="Saada N."/>
            <person name="Shang Y."/>
            <person name="Simmons D."/>
            <person name="Thornton R."/>
            <person name="Warren J."/>
            <person name="Weissenberger G."/>
            <person name="Zhang J."/>
            <person name="Zhang L."/>
            <person name="Zhou C."/>
            <person name="Zhu D."/>
            <person name="Muzny D."/>
            <person name="Worley K."/>
            <person name="Gibbs R."/>
        </authorList>
    </citation>
    <scope>NUCLEOTIDE SEQUENCE [LARGE SCALE GENOMIC DNA]</scope>
    <source>
        <strain evidence="10 11">DSM 17361</strain>
    </source>
</reference>
<evidence type="ECO:0000256" key="5">
    <source>
        <dbReference type="ARBA" id="ARBA00023136"/>
    </source>
</evidence>
<keyword evidence="3 7" id="KW-1134">Transmembrane beta strand</keyword>
<evidence type="ECO:0000256" key="2">
    <source>
        <dbReference type="ARBA" id="ARBA00022448"/>
    </source>
</evidence>
<dbReference type="SUPFAM" id="SSF49464">
    <property type="entry name" value="Carboxypeptidase regulatory domain-like"/>
    <property type="match status" value="1"/>
</dbReference>
<keyword evidence="5 7" id="KW-0472">Membrane</keyword>
<dbReference type="Proteomes" id="UP000003160">
    <property type="component" value="Unassembled WGS sequence"/>
</dbReference>
<dbReference type="Gene3D" id="2.40.170.20">
    <property type="entry name" value="TonB-dependent receptor, beta-barrel domain"/>
    <property type="match status" value="1"/>
</dbReference>
<dbReference type="InterPro" id="IPR036942">
    <property type="entry name" value="Beta-barrel_TonB_sf"/>
</dbReference>
<evidence type="ECO:0000256" key="4">
    <source>
        <dbReference type="ARBA" id="ARBA00022692"/>
    </source>
</evidence>
<protein>
    <submittedName>
        <fullName evidence="10">TonB-linked outer membrane protein, SusC/RagA family</fullName>
    </submittedName>
</protein>
<dbReference type="InterPro" id="IPR023997">
    <property type="entry name" value="TonB-dep_OMP_SusC/RagA_CS"/>
</dbReference>
<dbReference type="InterPro" id="IPR039426">
    <property type="entry name" value="TonB-dep_rcpt-like"/>
</dbReference>
<evidence type="ECO:0000313" key="10">
    <source>
        <dbReference type="EMBL" id="EFA44716.1"/>
    </source>
</evidence>
<dbReference type="OrthoDB" id="9768177at2"/>
<dbReference type="FunFam" id="2.170.130.10:FF:000003">
    <property type="entry name" value="SusC/RagA family TonB-linked outer membrane protein"/>
    <property type="match status" value="1"/>
</dbReference>
<dbReference type="InterPro" id="IPR008969">
    <property type="entry name" value="CarboxyPept-like_regulatory"/>
</dbReference>
<dbReference type="Pfam" id="PF13715">
    <property type="entry name" value="CarbopepD_reg_2"/>
    <property type="match status" value="1"/>
</dbReference>
<sequence>MRTHKIVASLLILLALAINALAQSGNMVKGTVVDNGGEPVIGAQVRWKDTKIITVTNIDGEFSIPRDTKVKTLVISYIGYKTQELTVKGSTVQVTMEDDAQSLDELVVVGYGIQKKSSITGSVETVKAEDLLMVPTTNLDQSLQGQVAGLQVMQSTGDPSTAREAAMSIRGINSAPLLVIDGVPRFGTNTSDGETRLSDLNPDDIESITVLKDAAAAAVYGARAANGVILVQTKRAKDNGKIKIDYRGQYNLQQATRLPEFLDAYEFAKLRNTAVANSPATTVEPYTDEQLEQIRTHSNPNVYGNESILDYLDKTGFSTTHSMSASGGNEFVRYYLSFGYADSKGLYSGVKRDRLNYSGKLDATLAKGLTLSLDYIGSNSTSKNSSYTTVDAAYAFSPVQVLRFTDGSLASANGNNPLINIYGLGGYIKDNSRNSTINARLTYEVPFLKGLSVYASGTFDDNHRIETKFDKPVTLYLYDEKANTFSADRNTLYPSAKVTQGQTDRFFTSQLYELGLNFNKTFAKKHDVGATLVANYQRLHNQVMEGVNLDKSSFPETIGVAKDAKLNGDESINERASLIGRLSYGYGYKYFAEFSFRLDGSTNFSPDNRWGFFPSLSASWVLSNEEFFKKWNQKALSNVKFRASTGWLGNDGWVGSYSYLTNYMETSNYGYSFGGSYRPGLVLNGFPNADLTWGKTHDYNFGTDLGFWDGRIGLTFEYYIRYETDKITAAPEYLFPPSTGANGSVPSMNFSKLKAWGWDLTLSHRNTIRKFKYNIAASLAKNNDEYLDFGDESAQLPNLRRKGMSSMVWTMYQADGLFQSEEEIRNHKLDQDGQGNVTLAPGDIRYVDLNDDGKLDSNDKTYVKNSSLPDFDFSVRLGASYKGFFINAMFQGESGYKQNLRDMYTLDNGTLQKFQRYHLTDSWTPENPNAKYPRIKFATTNDNNRLPSTFWIQNCNFLRLKMLNMGYQFPASMLKKLSVRSMSIALQGSNLFTWSTLKNMDPESLRGYPIQRSYGVTLNVGF</sequence>
<dbReference type="Pfam" id="PF07715">
    <property type="entry name" value="Plug"/>
    <property type="match status" value="1"/>
</dbReference>
<name>D1PUZ6_9BACT</name>
<dbReference type="EMBL" id="ACKS01000034">
    <property type="protein sequence ID" value="EFA44716.1"/>
    <property type="molecule type" value="Genomic_DNA"/>
</dbReference>
<evidence type="ECO:0000256" key="1">
    <source>
        <dbReference type="ARBA" id="ARBA00004571"/>
    </source>
</evidence>
<dbReference type="SUPFAM" id="SSF56935">
    <property type="entry name" value="Porins"/>
    <property type="match status" value="1"/>
</dbReference>
<feature type="signal peptide" evidence="8">
    <location>
        <begin position="1"/>
        <end position="22"/>
    </location>
</feature>
<dbReference type="InterPro" id="IPR023996">
    <property type="entry name" value="TonB-dep_OMP_SusC/RagA"/>
</dbReference>
<dbReference type="eggNOG" id="COG1629">
    <property type="taxonomic scope" value="Bacteria"/>
</dbReference>
<dbReference type="HOGENOM" id="CLU_004317_0_2_10"/>
<feature type="domain" description="TonB-dependent receptor plug" evidence="9">
    <location>
        <begin position="116"/>
        <end position="228"/>
    </location>
</feature>
<evidence type="ECO:0000313" key="11">
    <source>
        <dbReference type="Proteomes" id="UP000003160"/>
    </source>
</evidence>
<keyword evidence="4 7" id="KW-0812">Transmembrane</keyword>
<dbReference type="Gene3D" id="2.170.130.10">
    <property type="entry name" value="TonB-dependent receptor, plug domain"/>
    <property type="match status" value="1"/>
</dbReference>
<gene>
    <name evidence="10" type="ORF">HMPREF0645_0781</name>
</gene>
<evidence type="ECO:0000256" key="7">
    <source>
        <dbReference type="PROSITE-ProRule" id="PRU01360"/>
    </source>
</evidence>
<accession>D1PUZ6</accession>
<comment type="subcellular location">
    <subcellularLocation>
        <location evidence="1 7">Cell outer membrane</location>
        <topology evidence="1 7">Multi-pass membrane protein</topology>
    </subcellularLocation>
</comment>
<dbReference type="Gene3D" id="2.60.40.1120">
    <property type="entry name" value="Carboxypeptidase-like, regulatory domain"/>
    <property type="match status" value="1"/>
</dbReference>
<evidence type="ECO:0000256" key="6">
    <source>
        <dbReference type="ARBA" id="ARBA00023237"/>
    </source>
</evidence>
<comment type="similarity">
    <text evidence="7">Belongs to the TonB-dependent receptor family.</text>
</comment>
<dbReference type="AlphaFoldDB" id="D1PUZ6"/>
<dbReference type="RefSeq" id="WP_007172895.1">
    <property type="nucleotide sequence ID" value="NZ_GG704780.1"/>
</dbReference>
<keyword evidence="6 7" id="KW-0998">Cell outer membrane</keyword>
<evidence type="ECO:0000259" key="9">
    <source>
        <dbReference type="Pfam" id="PF07715"/>
    </source>
</evidence>
<feature type="chain" id="PRO_5003026652" evidence="8">
    <location>
        <begin position="23"/>
        <end position="1022"/>
    </location>
</feature>
<dbReference type="GO" id="GO:0009279">
    <property type="term" value="C:cell outer membrane"/>
    <property type="evidence" value="ECO:0007669"/>
    <property type="project" value="UniProtKB-SubCell"/>
</dbReference>
<proteinExistence type="inferred from homology"/>
<dbReference type="PROSITE" id="PS52016">
    <property type="entry name" value="TONB_DEPENDENT_REC_3"/>
    <property type="match status" value="1"/>
</dbReference>
<dbReference type="NCBIfam" id="TIGR04057">
    <property type="entry name" value="SusC_RagA_signa"/>
    <property type="match status" value="1"/>
</dbReference>
<evidence type="ECO:0000256" key="3">
    <source>
        <dbReference type="ARBA" id="ARBA00022452"/>
    </source>
</evidence>
<keyword evidence="8" id="KW-0732">Signal</keyword>
<dbReference type="InterPro" id="IPR012910">
    <property type="entry name" value="Plug_dom"/>
</dbReference>
<organism evidence="10 11">
    <name type="scientific">Hallella bergensis DSM 17361</name>
    <dbReference type="NCBI Taxonomy" id="585502"/>
    <lineage>
        <taxon>Bacteria</taxon>
        <taxon>Pseudomonadati</taxon>
        <taxon>Bacteroidota</taxon>
        <taxon>Bacteroidia</taxon>
        <taxon>Bacteroidales</taxon>
        <taxon>Prevotellaceae</taxon>
        <taxon>Hallella</taxon>
    </lineage>
</organism>
<evidence type="ECO:0000256" key="8">
    <source>
        <dbReference type="SAM" id="SignalP"/>
    </source>
</evidence>
<comment type="caution">
    <text evidence="10">The sequence shown here is derived from an EMBL/GenBank/DDBJ whole genome shotgun (WGS) entry which is preliminary data.</text>
</comment>
<keyword evidence="2 7" id="KW-0813">Transport</keyword>
<dbReference type="NCBIfam" id="TIGR04056">
    <property type="entry name" value="OMP_RagA_SusC"/>
    <property type="match status" value="1"/>
</dbReference>
<keyword evidence="11" id="KW-1185">Reference proteome</keyword>